<dbReference type="SUPFAM" id="SSF53448">
    <property type="entry name" value="Nucleotide-diphospho-sugar transferases"/>
    <property type="match status" value="1"/>
</dbReference>
<name>A0A6C0DHX8_9ZZZZ</name>
<organism evidence="1">
    <name type="scientific">viral metagenome</name>
    <dbReference type="NCBI Taxonomy" id="1070528"/>
    <lineage>
        <taxon>unclassified sequences</taxon>
        <taxon>metagenomes</taxon>
        <taxon>organismal metagenomes</taxon>
    </lineage>
</organism>
<dbReference type="EMBL" id="MN739626">
    <property type="protein sequence ID" value="QHT16528.1"/>
    <property type="molecule type" value="Genomic_DNA"/>
</dbReference>
<dbReference type="AlphaFoldDB" id="A0A6C0DHX8"/>
<reference evidence="1" key="1">
    <citation type="journal article" date="2020" name="Nature">
        <title>Giant virus diversity and host interactions through global metagenomics.</title>
        <authorList>
            <person name="Schulz F."/>
            <person name="Roux S."/>
            <person name="Paez-Espino D."/>
            <person name="Jungbluth S."/>
            <person name="Walsh D.A."/>
            <person name="Denef V.J."/>
            <person name="McMahon K.D."/>
            <person name="Konstantinidis K.T."/>
            <person name="Eloe-Fadrosh E.A."/>
            <person name="Kyrpides N.C."/>
            <person name="Woyke T."/>
        </authorList>
    </citation>
    <scope>NUCLEOTIDE SEQUENCE</scope>
    <source>
        <strain evidence="1">GVMAG-M-3300023174-189</strain>
    </source>
</reference>
<sequence length="457" mass="54031">MVSIITACSRPQNLIKIYESIEFSKVDKWYIIYDTSKCRRYEFQFPLENKIIELFCDQPGYAGHPQINMALDIIDKGFVYVMDDDNIFHETFWTLLDTLETDSVYTWDQNRIQENRILKGGQIEEEKIDTSQFIIPRELIGSTRWAITKSAGDFRFIKQIFKKHENKFKYIPKIACYHNFIKKVRVALCFFGLTRSLKFTLPSIQKFLFEPLIAHGIKYDTYLHTYKMKKPYTNPRAGERSITLDADEYKLLEPTYHMVESKETVSTYIDLKKYRTKGDPWGNEKEAIPGDFTTLDNHILYLWSQKQLTEMWQKNKGRYTHIIFCRPDVLYQVPLQIDWFSFTSDKLCIPNFGLCGNVNDRFALGQPKQMIPYGERFDEALQYSKKYPLASEAFLIATMKKHKIKYEHVNFYFTRIRANGNKNGMDLGQIRKLTRKNRKIKKGTRKHSKGYVEISEV</sequence>
<accession>A0A6C0DHX8</accession>
<proteinExistence type="predicted"/>
<protein>
    <submittedName>
        <fullName evidence="1">Uncharacterized protein</fullName>
    </submittedName>
</protein>
<evidence type="ECO:0000313" key="1">
    <source>
        <dbReference type="EMBL" id="QHT16528.1"/>
    </source>
</evidence>
<dbReference type="InterPro" id="IPR029044">
    <property type="entry name" value="Nucleotide-diphossugar_trans"/>
</dbReference>